<evidence type="ECO:0000256" key="1">
    <source>
        <dbReference type="SAM" id="Phobius"/>
    </source>
</evidence>
<feature type="transmembrane region" description="Helical" evidence="1">
    <location>
        <begin position="6"/>
        <end position="25"/>
    </location>
</feature>
<feature type="transmembrane region" description="Helical" evidence="1">
    <location>
        <begin position="160"/>
        <end position="179"/>
    </location>
</feature>
<feature type="transmembrane region" description="Helical" evidence="1">
    <location>
        <begin position="55"/>
        <end position="76"/>
    </location>
</feature>
<evidence type="ECO:0008006" key="4">
    <source>
        <dbReference type="Google" id="ProtNLM"/>
    </source>
</evidence>
<dbReference type="EMBL" id="VJWL01000001">
    <property type="protein sequence ID" value="TRW49828.1"/>
    <property type="molecule type" value="Genomic_DNA"/>
</dbReference>
<feature type="transmembrane region" description="Helical" evidence="1">
    <location>
        <begin position="191"/>
        <end position="210"/>
    </location>
</feature>
<keyword evidence="1" id="KW-0472">Membrane</keyword>
<proteinExistence type="predicted"/>
<dbReference type="AlphaFoldDB" id="A0A552X476"/>
<keyword evidence="1" id="KW-1133">Transmembrane helix</keyword>
<name>A0A552X476_9GAMM</name>
<evidence type="ECO:0000313" key="2">
    <source>
        <dbReference type="EMBL" id="TRW49828.1"/>
    </source>
</evidence>
<comment type="caution">
    <text evidence="2">The sequence shown here is derived from an EMBL/GenBank/DDBJ whole genome shotgun (WGS) entry which is preliminary data.</text>
</comment>
<gene>
    <name evidence="2" type="ORF">FM042_02950</name>
</gene>
<feature type="transmembrane region" description="Helical" evidence="1">
    <location>
        <begin position="88"/>
        <end position="110"/>
    </location>
</feature>
<feature type="transmembrane region" description="Helical" evidence="1">
    <location>
        <begin position="122"/>
        <end position="140"/>
    </location>
</feature>
<dbReference type="OrthoDB" id="9180406at2"/>
<reference evidence="2 3" key="1">
    <citation type="submission" date="2019-07" db="EMBL/GenBank/DDBJ databases">
        <authorList>
            <person name="Yang M."/>
            <person name="Zhao D."/>
            <person name="Xiang H."/>
        </authorList>
    </citation>
    <scope>NUCLEOTIDE SEQUENCE [LARGE SCALE GENOMIC DNA]</scope>
    <source>
        <strain evidence="2 3">IM1326</strain>
    </source>
</reference>
<keyword evidence="1" id="KW-0812">Transmembrane</keyword>
<dbReference type="Proteomes" id="UP000320359">
    <property type="component" value="Unassembled WGS sequence"/>
</dbReference>
<organism evidence="2 3">
    <name type="scientific">Aliidiomarina halalkaliphila</name>
    <dbReference type="NCBI Taxonomy" id="2593535"/>
    <lineage>
        <taxon>Bacteria</taxon>
        <taxon>Pseudomonadati</taxon>
        <taxon>Pseudomonadota</taxon>
        <taxon>Gammaproteobacteria</taxon>
        <taxon>Alteromonadales</taxon>
        <taxon>Idiomarinaceae</taxon>
        <taxon>Aliidiomarina</taxon>
    </lineage>
</organism>
<evidence type="ECO:0000313" key="3">
    <source>
        <dbReference type="Proteomes" id="UP000320359"/>
    </source>
</evidence>
<protein>
    <recommendedName>
        <fullName evidence="4">Frag1/DRAM/Sfk1 family protein</fullName>
    </recommendedName>
</protein>
<sequence>MQPKHIAWIVFIIPIIAANGAYLIGRIEGVAFECIPYIHGCTSISRAARLGSAIFLFRGLMMPIAVFLLAFWYLHYHWLRQITGKRPFHVLFSGSIGALFLVLYVDFLGTEGDFYRFMREQGILFYFAFTALAQMFSIHWLHRVSGQLDSYLTRCLNGQALLIIIAWLIAMVQLTVKTLDLSWSGAMENAAAWNVSLLMSLFYAFTALMWQRTGYNWTLNCSRKL</sequence>
<dbReference type="RefSeq" id="WP_143234249.1">
    <property type="nucleotide sequence ID" value="NZ_VJWL01000001.1"/>
</dbReference>
<keyword evidence="3" id="KW-1185">Reference proteome</keyword>
<accession>A0A552X476</accession>